<keyword evidence="3" id="KW-1185">Reference proteome</keyword>
<dbReference type="KEGG" id="ssam:E3D00_02255"/>
<evidence type="ECO:0000259" key="1">
    <source>
        <dbReference type="Pfam" id="PF03358"/>
    </source>
</evidence>
<dbReference type="GO" id="GO:0016491">
    <property type="term" value="F:oxidoreductase activity"/>
    <property type="evidence" value="ECO:0007669"/>
    <property type="project" value="InterPro"/>
</dbReference>
<dbReference type="Pfam" id="PF03358">
    <property type="entry name" value="FMN_red"/>
    <property type="match status" value="1"/>
</dbReference>
<dbReference type="InterPro" id="IPR029039">
    <property type="entry name" value="Flavoprotein-like_sf"/>
</dbReference>
<dbReference type="Gene3D" id="3.40.50.360">
    <property type="match status" value="1"/>
</dbReference>
<reference evidence="2 3" key="1">
    <citation type="submission" date="2019-03" db="EMBL/GenBank/DDBJ databases">
        <title>The complete genome sequence of Swingsia samuiensis NBRC107927(T).</title>
        <authorList>
            <person name="Chua K.-O."/>
            <person name="Chan K.-G."/>
            <person name="See-Too W.-S."/>
        </authorList>
    </citation>
    <scope>NUCLEOTIDE SEQUENCE [LARGE SCALE GENOMIC DNA]</scope>
    <source>
        <strain evidence="2 3">AH83</strain>
    </source>
</reference>
<accession>A0A4Y6UKI2</accession>
<dbReference type="SUPFAM" id="SSF52218">
    <property type="entry name" value="Flavoproteins"/>
    <property type="match status" value="1"/>
</dbReference>
<dbReference type="OrthoDB" id="9812295at2"/>
<dbReference type="InterPro" id="IPR005025">
    <property type="entry name" value="FMN_Rdtase-like_dom"/>
</dbReference>
<protein>
    <submittedName>
        <fullName evidence="2">NAD(P)H-dependent oxidoreductase</fullName>
    </submittedName>
</protein>
<dbReference type="EMBL" id="CP038141">
    <property type="protein sequence ID" value="QDH16525.1"/>
    <property type="molecule type" value="Genomic_DNA"/>
</dbReference>
<feature type="domain" description="NADPH-dependent FMN reductase-like" evidence="1">
    <location>
        <begin position="10"/>
        <end position="153"/>
    </location>
</feature>
<dbReference type="AlphaFoldDB" id="A0A4Y6UKI2"/>
<evidence type="ECO:0000313" key="2">
    <source>
        <dbReference type="EMBL" id="QDH16525.1"/>
    </source>
</evidence>
<dbReference type="PANTHER" id="PTHR30543:SF21">
    <property type="entry name" value="NAD(P)H-DEPENDENT FMN REDUCTASE LOT6"/>
    <property type="match status" value="1"/>
</dbReference>
<dbReference type="GO" id="GO:0010181">
    <property type="term" value="F:FMN binding"/>
    <property type="evidence" value="ECO:0007669"/>
    <property type="project" value="TreeGrafter"/>
</dbReference>
<dbReference type="Proteomes" id="UP000316313">
    <property type="component" value="Chromosome"/>
</dbReference>
<evidence type="ECO:0000313" key="3">
    <source>
        <dbReference type="Proteomes" id="UP000316313"/>
    </source>
</evidence>
<proteinExistence type="predicted"/>
<dbReference type="GO" id="GO:0005829">
    <property type="term" value="C:cytosol"/>
    <property type="evidence" value="ECO:0007669"/>
    <property type="project" value="TreeGrafter"/>
</dbReference>
<dbReference type="RefSeq" id="WP_141459564.1">
    <property type="nucleotide sequence ID" value="NZ_CP038141.1"/>
</dbReference>
<gene>
    <name evidence="2" type="ORF">E3D00_02255</name>
</gene>
<sequence>MSDTKPLHFVTLVGSLRKGSINAAIARTLPELAPEGVTISALGSIGDIPHYNQDVQNQAFPKAVEEMAEQIRHSDGVIIVTPEFNYSIPGVLKNAIDWLSRVAPQPLAGKPVAIQTASPGPIGGARAQYQLRQSLVFLDCFVLNKPEVMIGQSMTKVDSESLQLTDEKTREFLTLQIASLANLARRVKA</sequence>
<dbReference type="InterPro" id="IPR050712">
    <property type="entry name" value="NAD(P)H-dep_reductase"/>
</dbReference>
<dbReference type="PANTHER" id="PTHR30543">
    <property type="entry name" value="CHROMATE REDUCTASE"/>
    <property type="match status" value="1"/>
</dbReference>
<name>A0A4Y6UKI2_9PROT</name>
<organism evidence="2 3">
    <name type="scientific">Swingsia samuiensis</name>
    <dbReference type="NCBI Taxonomy" id="1293412"/>
    <lineage>
        <taxon>Bacteria</taxon>
        <taxon>Pseudomonadati</taxon>
        <taxon>Pseudomonadota</taxon>
        <taxon>Alphaproteobacteria</taxon>
        <taxon>Acetobacterales</taxon>
        <taxon>Acetobacteraceae</taxon>
        <taxon>Swingsia</taxon>
    </lineage>
</organism>